<feature type="compositionally biased region" description="Basic and acidic residues" evidence="1">
    <location>
        <begin position="822"/>
        <end position="836"/>
    </location>
</feature>
<dbReference type="EMBL" id="JAWHQM010000003">
    <property type="protein sequence ID" value="KAK5625932.1"/>
    <property type="molecule type" value="Genomic_DNA"/>
</dbReference>
<feature type="compositionally biased region" description="Polar residues" evidence="1">
    <location>
        <begin position="249"/>
        <end position="270"/>
    </location>
</feature>
<evidence type="ECO:0000313" key="2">
    <source>
        <dbReference type="EMBL" id="KAK5625932.1"/>
    </source>
</evidence>
<organism evidence="2 3">
    <name type="scientific">Xylaria bambusicola</name>
    <dbReference type="NCBI Taxonomy" id="326684"/>
    <lineage>
        <taxon>Eukaryota</taxon>
        <taxon>Fungi</taxon>
        <taxon>Dikarya</taxon>
        <taxon>Ascomycota</taxon>
        <taxon>Pezizomycotina</taxon>
        <taxon>Sordariomycetes</taxon>
        <taxon>Xylariomycetidae</taxon>
        <taxon>Xylariales</taxon>
        <taxon>Xylariaceae</taxon>
        <taxon>Xylaria</taxon>
    </lineage>
</organism>
<comment type="caution">
    <text evidence="2">The sequence shown here is derived from an EMBL/GenBank/DDBJ whole genome shotgun (WGS) entry which is preliminary data.</text>
</comment>
<feature type="region of interest" description="Disordered" evidence="1">
    <location>
        <begin position="380"/>
        <end position="407"/>
    </location>
</feature>
<feature type="region of interest" description="Disordered" evidence="1">
    <location>
        <begin position="162"/>
        <end position="185"/>
    </location>
</feature>
<feature type="region of interest" description="Disordered" evidence="1">
    <location>
        <begin position="787"/>
        <end position="877"/>
    </location>
</feature>
<dbReference type="AlphaFoldDB" id="A0AAN7UE48"/>
<name>A0AAN7UE48_9PEZI</name>
<feature type="compositionally biased region" description="Polar residues" evidence="1">
    <location>
        <begin position="857"/>
        <end position="875"/>
    </location>
</feature>
<feature type="compositionally biased region" description="Acidic residues" evidence="1">
    <location>
        <begin position="658"/>
        <end position="667"/>
    </location>
</feature>
<keyword evidence="3" id="KW-1185">Reference proteome</keyword>
<gene>
    <name evidence="2" type="ORF">RRF57_001648</name>
</gene>
<feature type="compositionally biased region" description="Basic and acidic residues" evidence="1">
    <location>
        <begin position="42"/>
        <end position="51"/>
    </location>
</feature>
<feature type="compositionally biased region" description="Polar residues" evidence="1">
    <location>
        <begin position="397"/>
        <end position="407"/>
    </location>
</feature>
<feature type="compositionally biased region" description="Low complexity" evidence="1">
    <location>
        <begin position="169"/>
        <end position="181"/>
    </location>
</feature>
<evidence type="ECO:0000313" key="3">
    <source>
        <dbReference type="Proteomes" id="UP001305414"/>
    </source>
</evidence>
<reference evidence="2 3" key="1">
    <citation type="submission" date="2023-10" db="EMBL/GenBank/DDBJ databases">
        <title>Draft genome sequence of Xylaria bambusicola isolate GMP-LS, the root and basal stem rot pathogen of sugarcane in Indonesia.</title>
        <authorList>
            <person name="Selvaraj P."/>
            <person name="Muralishankar V."/>
            <person name="Muruganantham S."/>
            <person name="Sp S."/>
            <person name="Haryani S."/>
            <person name="Lau K.J.X."/>
            <person name="Naqvi N.I."/>
        </authorList>
    </citation>
    <scope>NUCLEOTIDE SEQUENCE [LARGE SCALE GENOMIC DNA]</scope>
    <source>
        <strain evidence="2">GMP-LS</strain>
    </source>
</reference>
<feature type="region of interest" description="Disordered" evidence="1">
    <location>
        <begin position="623"/>
        <end position="669"/>
    </location>
</feature>
<feature type="region of interest" description="Disordered" evidence="1">
    <location>
        <begin position="42"/>
        <end position="63"/>
    </location>
</feature>
<proteinExistence type="predicted"/>
<sequence>MRWGKATDTMDSLRLKNFNKWWNDRMIMMEDQHDEEIASCDSEAKEKKQGARDSAQGQIDNLRNSTLGPIDVYDQIRKIKEQRDADLRSIDEQYAKRLRIIKRSQLIEREYHKKAYAQALADRSSLMDSTLPAQSSAITPANTANTTVIGEMDGTLPTPICGNTTSAIQTPKPQSPSTSSSRMLPIQDMVPTPVASRESSQPTLLDRDFSASVQREFTADGREQYIFRFKTKNRKALQEAIKAKRPASDANTMESLQTPISADSTTNSESAPLRTVTFDEVYQGGQAKHKDAIVEFPPASNQWYILKCEEHALRFSNRFPIAGAAKHLNGRLHGHLERNYALAIKMLGYRVVDCNKQLAKQNNDVVDDAFMNGYKPISLINPESKKSRPRKSKEGARSTTQQISDNPNCAREANAISQGVSPLKARKNAPKTSKEIITNPKPFHVYNCFWSPERCLYPVMILGWDDQTPGGLDFNLAGTGLLDKRRSKVPRCYVYKDIDSVTNGAIIGWSQGFEDGGPKVKLRKFPVMFFDNHSNVSWVAAKTLSKFPLYQQDQTKENHYYWAARRYIAKNEGYSSWEDFEAAQKGNTEGTLGFLNRQVLITKMPPIGVKIDAVMTPIVSPLTTVNDSNDDSETDESMQSSISNVTEKELREMQETAGEIDGDDDYFASEADSTLSNYDQWEHPEVDGRPWAFYQLRKSDNAPGTTDAKLPAHGNHASVCDQGGGSSGEDSPTLKPIFQDIYIKGAIEKERNAKTPRSTTPSNLDIVSTASLATSFKEVASLAHTAQTHDITSKQKGPGASAHASTCLTSAPPHPVSSEPIRMGERPKRARSEEMTGVRTSTARPDKAKKVRVETEPPNNQERTSVAQQEMSKPSSAPIVHPTLPCVFEISSYRKGPVSWVSGGPCLELHYQENQKRVATVDACLDIVIDPTTLRGFAKEEIPESKDCLLTLFPNDINDDPVTVVFNRAEGSKKEIGKTQARRFILWLREVVPYLPTLKSNEPNKYIQS</sequence>
<accession>A0AAN7UE48</accession>
<protein>
    <submittedName>
        <fullName evidence="2">Uncharacterized protein</fullName>
    </submittedName>
</protein>
<dbReference type="Proteomes" id="UP001305414">
    <property type="component" value="Unassembled WGS sequence"/>
</dbReference>
<feature type="compositionally biased region" description="Basic and acidic residues" evidence="1">
    <location>
        <begin position="844"/>
        <end position="855"/>
    </location>
</feature>
<evidence type="ECO:0000256" key="1">
    <source>
        <dbReference type="SAM" id="MobiDB-lite"/>
    </source>
</evidence>
<feature type="region of interest" description="Disordered" evidence="1">
    <location>
        <begin position="242"/>
        <end position="270"/>
    </location>
</feature>